<sequence length="785" mass="87284">MIFLDSFLRMEDKMDDSNSKDGKITAYAHWVIRWRFLVLFISIAIALAVASGGKNLSFSTDYRVFFSKTNPFLEAYENMQKVYTKSDTVLIVLAPQDGNVFSNSFLSALEQLTLDSWQIPHSFRVDSITNFQHIRADGDELIVEDLISNVSQLTAEQLEAIKGIALNEPLLLNQLITTKTNVTGVAISVRLPDDDQESQLAVSNIAAHVRELKAKFQETYPGIDVYLTGSLLLANAFPEISQRDMSTLIPLMYLIILLMMGFILRSFSATFATSIVIIFSTMTAMGAGGWMGVKLNAVSASVPTIVLTLAVADSIHILLSMLRFMREGQTRNEALIESLRINFMPVVLTSITTSIGFLGLNFSDAPPFHDLGNMTAIGVMAALFYSLMLLPALMSMLPIKVGPLKSKRFSMETLAEWVITYNTRILYGTATLVVLLTAMIPRLTLNDNFIEYFDKGFAFRDDSDFTLENLTGIYTIEFSLGSGEPSGINDPAYMKKVDEFSTWLREQPEVLNVNVLSDTIKRLNKSMNADDPSFYKLPEQRELTAQYLLLYEMSLPLGLDLNNQINVDKSATRVIATLDNLPTARLQEMKSRFETWLRQNAPSSMFVEGTSMAMMFTYITRTNARGLIKGTAISLFFITLTLIVTLRSVKFGLLSIIPNVIPIVLAYGVWSLVNGEVGIATATIGTITLGIVVDDTVHFLSKYLRARQEQGLQTEDAIRYAFSFVGSAMLATTVILTIGFGILSQSLFKMNSQMGILTMITIIIALIIDFLFFPAILIKLSAKKE</sequence>
<evidence type="ECO:0000256" key="6">
    <source>
        <dbReference type="SAM" id="Phobius"/>
    </source>
</evidence>
<name>A0A2A4SZW3_9DELT</name>
<reference evidence="9" key="1">
    <citation type="submission" date="2017-08" db="EMBL/GenBank/DDBJ databases">
        <title>A dynamic microbial community with high functional redundancy inhabits the cold, oxic subseafloor aquifer.</title>
        <authorList>
            <person name="Tully B.J."/>
            <person name="Wheat C.G."/>
            <person name="Glazer B.T."/>
            <person name="Huber J.A."/>
        </authorList>
    </citation>
    <scope>NUCLEOTIDE SEQUENCE [LARGE SCALE GENOMIC DNA]</scope>
</reference>
<feature type="transmembrane region" description="Helical" evidence="6">
    <location>
        <begin position="720"/>
        <end position="743"/>
    </location>
</feature>
<dbReference type="SUPFAM" id="SSF82866">
    <property type="entry name" value="Multidrug efflux transporter AcrB transmembrane domain"/>
    <property type="match status" value="2"/>
</dbReference>
<dbReference type="InterPro" id="IPR050545">
    <property type="entry name" value="Mycobact_MmpL"/>
</dbReference>
<dbReference type="EMBL" id="NVSR01000089">
    <property type="protein sequence ID" value="PCI26579.1"/>
    <property type="molecule type" value="Genomic_DNA"/>
</dbReference>
<dbReference type="PROSITE" id="PS50156">
    <property type="entry name" value="SSD"/>
    <property type="match status" value="2"/>
</dbReference>
<evidence type="ECO:0000259" key="7">
    <source>
        <dbReference type="PROSITE" id="PS50156"/>
    </source>
</evidence>
<feature type="transmembrane region" description="Helical" evidence="6">
    <location>
        <begin position="418"/>
        <end position="440"/>
    </location>
</feature>
<feature type="transmembrane region" description="Helical" evidence="6">
    <location>
        <begin position="251"/>
        <end position="280"/>
    </location>
</feature>
<evidence type="ECO:0000313" key="8">
    <source>
        <dbReference type="EMBL" id="PCI26579.1"/>
    </source>
</evidence>
<keyword evidence="2" id="KW-1003">Cell membrane</keyword>
<evidence type="ECO:0000256" key="1">
    <source>
        <dbReference type="ARBA" id="ARBA00004651"/>
    </source>
</evidence>
<comment type="caution">
    <text evidence="8">The sequence shown here is derived from an EMBL/GenBank/DDBJ whole genome shotgun (WGS) entry which is preliminary data.</text>
</comment>
<dbReference type="Pfam" id="PF03176">
    <property type="entry name" value="MMPL"/>
    <property type="match status" value="2"/>
</dbReference>
<feature type="domain" description="SSD" evidence="7">
    <location>
        <begin position="271"/>
        <end position="396"/>
    </location>
</feature>
<feature type="transmembrane region" description="Helical" evidence="6">
    <location>
        <begin position="32"/>
        <end position="53"/>
    </location>
</feature>
<dbReference type="GO" id="GO:0005886">
    <property type="term" value="C:plasma membrane"/>
    <property type="evidence" value="ECO:0007669"/>
    <property type="project" value="UniProtKB-SubCell"/>
</dbReference>
<comment type="subcellular location">
    <subcellularLocation>
        <location evidence="1">Cell membrane</location>
        <topology evidence="1">Multi-pass membrane protein</topology>
    </subcellularLocation>
</comment>
<evidence type="ECO:0000256" key="3">
    <source>
        <dbReference type="ARBA" id="ARBA00022692"/>
    </source>
</evidence>
<gene>
    <name evidence="8" type="ORF">COB67_09960</name>
</gene>
<feature type="transmembrane region" description="Helical" evidence="6">
    <location>
        <begin position="653"/>
        <end position="673"/>
    </location>
</feature>
<dbReference type="AlphaFoldDB" id="A0A2A4SZW3"/>
<feature type="transmembrane region" description="Helical" evidence="6">
    <location>
        <begin position="626"/>
        <end position="646"/>
    </location>
</feature>
<organism evidence="8 9">
    <name type="scientific">SAR324 cluster bacterium</name>
    <dbReference type="NCBI Taxonomy" id="2024889"/>
    <lineage>
        <taxon>Bacteria</taxon>
        <taxon>Deltaproteobacteria</taxon>
        <taxon>SAR324 cluster</taxon>
    </lineage>
</organism>
<evidence type="ECO:0000256" key="2">
    <source>
        <dbReference type="ARBA" id="ARBA00022475"/>
    </source>
</evidence>
<evidence type="ECO:0000313" key="9">
    <source>
        <dbReference type="Proteomes" id="UP000218113"/>
    </source>
</evidence>
<keyword evidence="4 6" id="KW-1133">Transmembrane helix</keyword>
<feature type="transmembrane region" description="Helical" evidence="6">
    <location>
        <begin position="374"/>
        <end position="397"/>
    </location>
</feature>
<dbReference type="Gene3D" id="1.20.1640.10">
    <property type="entry name" value="Multidrug efflux transporter AcrB transmembrane domain"/>
    <property type="match status" value="2"/>
</dbReference>
<feature type="domain" description="SSD" evidence="7">
    <location>
        <begin position="651"/>
        <end position="779"/>
    </location>
</feature>
<feature type="transmembrane region" description="Helical" evidence="6">
    <location>
        <begin position="300"/>
        <end position="322"/>
    </location>
</feature>
<feature type="transmembrane region" description="Helical" evidence="6">
    <location>
        <begin position="679"/>
        <end position="700"/>
    </location>
</feature>
<evidence type="ECO:0000256" key="4">
    <source>
        <dbReference type="ARBA" id="ARBA00022989"/>
    </source>
</evidence>
<accession>A0A2A4SZW3</accession>
<dbReference type="Proteomes" id="UP000218113">
    <property type="component" value="Unassembled WGS sequence"/>
</dbReference>
<proteinExistence type="predicted"/>
<feature type="non-terminal residue" evidence="8">
    <location>
        <position position="785"/>
    </location>
</feature>
<dbReference type="InterPro" id="IPR004869">
    <property type="entry name" value="MMPL_dom"/>
</dbReference>
<feature type="transmembrane region" description="Helical" evidence="6">
    <location>
        <begin position="343"/>
        <end position="362"/>
    </location>
</feature>
<keyword evidence="3 6" id="KW-0812">Transmembrane</keyword>
<protein>
    <submittedName>
        <fullName evidence="8">RND transporter</fullName>
    </submittedName>
</protein>
<evidence type="ECO:0000256" key="5">
    <source>
        <dbReference type="ARBA" id="ARBA00023136"/>
    </source>
</evidence>
<dbReference type="PANTHER" id="PTHR33406">
    <property type="entry name" value="MEMBRANE PROTEIN MJ1562-RELATED"/>
    <property type="match status" value="1"/>
</dbReference>
<feature type="transmembrane region" description="Helical" evidence="6">
    <location>
        <begin position="755"/>
        <end position="778"/>
    </location>
</feature>
<keyword evidence="5 6" id="KW-0472">Membrane</keyword>
<dbReference type="InterPro" id="IPR000731">
    <property type="entry name" value="SSD"/>
</dbReference>
<dbReference type="PANTHER" id="PTHR33406:SF13">
    <property type="entry name" value="MEMBRANE PROTEIN YDFJ"/>
    <property type="match status" value="1"/>
</dbReference>